<organism evidence="1 2">
    <name type="scientific">Plasmopara halstedii</name>
    <name type="common">Downy mildew of sunflower</name>
    <dbReference type="NCBI Taxonomy" id="4781"/>
    <lineage>
        <taxon>Eukaryota</taxon>
        <taxon>Sar</taxon>
        <taxon>Stramenopiles</taxon>
        <taxon>Oomycota</taxon>
        <taxon>Peronosporomycetes</taxon>
        <taxon>Peronosporales</taxon>
        <taxon>Peronosporaceae</taxon>
        <taxon>Plasmopara</taxon>
    </lineage>
</organism>
<dbReference type="EMBL" id="CCYD01000116">
    <property type="protein sequence ID" value="CEG50527.1"/>
    <property type="molecule type" value="Genomic_DNA"/>
</dbReference>
<dbReference type="AlphaFoldDB" id="A0A0P1B6Q7"/>
<dbReference type="Proteomes" id="UP000054928">
    <property type="component" value="Unassembled WGS sequence"/>
</dbReference>
<sequence>MMSKAAHPAIFRAKRLLFLSVHETTALEDILPESCAIIAQNIWAAFQFEKATPSLPCLFWWTTETKASRTNSYRRNQVRAGVLQTAEERAKLGQCPRRRDRDGRNGSGEIELQALLKVAGRVPMLFSIYGC</sequence>
<keyword evidence="2" id="KW-1185">Reference proteome</keyword>
<protein>
    <submittedName>
        <fullName evidence="1">Uncharacterized protein</fullName>
    </submittedName>
</protein>
<accession>A0A0P1B6Q7</accession>
<dbReference type="GeneID" id="36395720"/>
<reference evidence="2" key="1">
    <citation type="submission" date="2014-09" db="EMBL/GenBank/DDBJ databases">
        <authorList>
            <person name="Sharma Rahul"/>
            <person name="Thines Marco"/>
        </authorList>
    </citation>
    <scope>NUCLEOTIDE SEQUENCE [LARGE SCALE GENOMIC DNA]</scope>
</reference>
<evidence type="ECO:0000313" key="2">
    <source>
        <dbReference type="Proteomes" id="UP000054928"/>
    </source>
</evidence>
<proteinExistence type="predicted"/>
<evidence type="ECO:0000313" key="1">
    <source>
        <dbReference type="EMBL" id="CEG50527.1"/>
    </source>
</evidence>
<name>A0A0P1B6Q7_PLAHL</name>
<dbReference type="RefSeq" id="XP_024586896.1">
    <property type="nucleotide sequence ID" value="XM_024718623.1"/>
</dbReference>